<accession>A0AAV8U2L1</accession>
<evidence type="ECO:0000256" key="1">
    <source>
        <dbReference type="ARBA" id="ARBA00007626"/>
    </source>
</evidence>
<dbReference type="PROSITE" id="PS51375">
    <property type="entry name" value="PPR"/>
    <property type="match status" value="4"/>
</dbReference>
<organism evidence="4 5">
    <name type="scientific">Erythroxylum novogranatense</name>
    <dbReference type="NCBI Taxonomy" id="1862640"/>
    <lineage>
        <taxon>Eukaryota</taxon>
        <taxon>Viridiplantae</taxon>
        <taxon>Streptophyta</taxon>
        <taxon>Embryophyta</taxon>
        <taxon>Tracheophyta</taxon>
        <taxon>Spermatophyta</taxon>
        <taxon>Magnoliopsida</taxon>
        <taxon>eudicotyledons</taxon>
        <taxon>Gunneridae</taxon>
        <taxon>Pentapetalae</taxon>
        <taxon>rosids</taxon>
        <taxon>fabids</taxon>
        <taxon>Malpighiales</taxon>
        <taxon>Erythroxylaceae</taxon>
        <taxon>Erythroxylum</taxon>
    </lineage>
</organism>
<dbReference type="InterPro" id="IPR002885">
    <property type="entry name" value="PPR_rpt"/>
</dbReference>
<reference evidence="4 5" key="1">
    <citation type="submission" date="2021-09" db="EMBL/GenBank/DDBJ databases">
        <title>Genomic insights and catalytic innovation underlie evolution of tropane alkaloids biosynthesis.</title>
        <authorList>
            <person name="Wang Y.-J."/>
            <person name="Tian T."/>
            <person name="Huang J.-P."/>
            <person name="Huang S.-X."/>
        </authorList>
    </citation>
    <scope>NUCLEOTIDE SEQUENCE [LARGE SCALE GENOMIC DNA]</scope>
    <source>
        <strain evidence="4">KIB-2018</strain>
        <tissue evidence="4">Leaf</tissue>
    </source>
</reference>
<dbReference type="Proteomes" id="UP001159364">
    <property type="component" value="Linkage Group LG01"/>
</dbReference>
<dbReference type="NCBIfam" id="TIGR00756">
    <property type="entry name" value="PPR"/>
    <property type="match status" value="2"/>
</dbReference>
<comment type="similarity">
    <text evidence="1">Belongs to the PPR family. P subfamily.</text>
</comment>
<dbReference type="InterPro" id="IPR011990">
    <property type="entry name" value="TPR-like_helical_dom_sf"/>
</dbReference>
<protein>
    <recommendedName>
        <fullName evidence="6">Pentatricopeptide repeat-containing protein</fullName>
    </recommendedName>
</protein>
<dbReference type="Pfam" id="PF12854">
    <property type="entry name" value="PPR_1"/>
    <property type="match status" value="1"/>
</dbReference>
<evidence type="ECO:0000256" key="2">
    <source>
        <dbReference type="ARBA" id="ARBA00022737"/>
    </source>
</evidence>
<name>A0AAV8U2L1_9ROSI</name>
<keyword evidence="5" id="KW-1185">Reference proteome</keyword>
<dbReference type="Gene3D" id="1.25.40.10">
    <property type="entry name" value="Tetratricopeptide repeat domain"/>
    <property type="match status" value="2"/>
</dbReference>
<comment type="caution">
    <text evidence="4">The sequence shown here is derived from an EMBL/GenBank/DDBJ whole genome shotgun (WGS) entry which is preliminary data.</text>
</comment>
<evidence type="ECO:0000313" key="5">
    <source>
        <dbReference type="Proteomes" id="UP001159364"/>
    </source>
</evidence>
<feature type="repeat" description="PPR" evidence="3">
    <location>
        <begin position="149"/>
        <end position="183"/>
    </location>
</feature>
<evidence type="ECO:0000313" key="4">
    <source>
        <dbReference type="EMBL" id="KAJ8773511.1"/>
    </source>
</evidence>
<feature type="repeat" description="PPR" evidence="3">
    <location>
        <begin position="114"/>
        <end position="148"/>
    </location>
</feature>
<dbReference type="Pfam" id="PF13041">
    <property type="entry name" value="PPR_2"/>
    <property type="match status" value="1"/>
</dbReference>
<evidence type="ECO:0000256" key="3">
    <source>
        <dbReference type="PROSITE-ProRule" id="PRU00708"/>
    </source>
</evidence>
<dbReference type="AlphaFoldDB" id="A0AAV8U2L1"/>
<evidence type="ECO:0008006" key="6">
    <source>
        <dbReference type="Google" id="ProtNLM"/>
    </source>
</evidence>
<dbReference type="EMBL" id="JAIWQS010000001">
    <property type="protein sequence ID" value="KAJ8773511.1"/>
    <property type="molecule type" value="Genomic_DNA"/>
</dbReference>
<feature type="repeat" description="PPR" evidence="3">
    <location>
        <begin position="79"/>
        <end position="113"/>
    </location>
</feature>
<keyword evidence="2" id="KW-0677">Repeat</keyword>
<dbReference type="PANTHER" id="PTHR47447">
    <property type="entry name" value="OS03G0856100 PROTEIN"/>
    <property type="match status" value="1"/>
</dbReference>
<dbReference type="Pfam" id="PF13812">
    <property type="entry name" value="PPR_3"/>
    <property type="match status" value="1"/>
</dbReference>
<feature type="repeat" description="PPR" evidence="3">
    <location>
        <begin position="9"/>
        <end position="43"/>
    </location>
</feature>
<gene>
    <name evidence="4" type="ORF">K2173_005757</name>
</gene>
<dbReference type="PANTHER" id="PTHR47447:SF21">
    <property type="entry name" value="PENTACOTRIPEPTIDE-REPEAT REGION OF PRORP DOMAIN-CONTAINING PROTEIN"/>
    <property type="match status" value="1"/>
</dbReference>
<proteinExistence type="inferred from homology"/>
<sequence>MHDGCCKPNELTYSSLLHAYANGKEIERMQTLSEEIYSGGFKPHAVLLKTLVLVNSKCDLLMETERAFLELKQRGFSPDISTLNAMVSIYGRRQMTAKTNEILKFMSESGFTPSLATYNSLLYMYNRSETFERSEEVLKEISAKGLKPDIISYNTVIFAYCQNGRMREASRLFSELTDSGLVPDVITYKTFESIDVVRFMIKHECKPNQNTYNSIVDGYCKHNCQNDARMFVSSLRELDPHVANEEESRLLDLIRKKWS</sequence>